<dbReference type="EMBL" id="JAKELO010000002">
    <property type="protein sequence ID" value="MDE4908370.1"/>
    <property type="molecule type" value="Genomic_DNA"/>
</dbReference>
<evidence type="ECO:0000256" key="1">
    <source>
        <dbReference type="SAM" id="Phobius"/>
    </source>
</evidence>
<dbReference type="InterPro" id="IPR055946">
    <property type="entry name" value="DUF7524"/>
</dbReference>
<evidence type="ECO:0000313" key="3">
    <source>
        <dbReference type="Proteomes" id="UP001143747"/>
    </source>
</evidence>
<keyword evidence="1" id="KW-0472">Membrane</keyword>
<dbReference type="RefSeq" id="WP_274925000.1">
    <property type="nucleotide sequence ID" value="NZ_JAKELO010000002.1"/>
</dbReference>
<feature type="transmembrane region" description="Helical" evidence="1">
    <location>
        <begin position="158"/>
        <end position="177"/>
    </location>
</feature>
<protein>
    <submittedName>
        <fullName evidence="2">Uncharacterized protein</fullName>
    </submittedName>
</protein>
<feature type="transmembrane region" description="Helical" evidence="1">
    <location>
        <begin position="132"/>
        <end position="152"/>
    </location>
</feature>
<keyword evidence="1" id="KW-1133">Transmembrane helix</keyword>
<reference evidence="2" key="1">
    <citation type="submission" date="2022-01" db="EMBL/GenBank/DDBJ databases">
        <title>Draft genome of Methanogenium marinum DSM 15558.</title>
        <authorList>
            <person name="Chen S.-C."/>
            <person name="You Y.-T."/>
        </authorList>
    </citation>
    <scope>NUCLEOTIDE SEQUENCE</scope>
    <source>
        <strain evidence="2">DSM 15558</strain>
    </source>
</reference>
<keyword evidence="1" id="KW-0812">Transmembrane</keyword>
<comment type="caution">
    <text evidence="2">The sequence shown here is derived from an EMBL/GenBank/DDBJ whole genome shotgun (WGS) entry which is preliminary data.</text>
</comment>
<sequence>MAGICEIHLNRRQINAVDTPQKTIVEPGTNLIVRFINHGSPIHLTLKAINASSFTEFFHANIYVPDTEDFSIPIQEYAPSGEFSLEVIVGYGTKSEKTLIEVVRPDVDETFTDSPDLPDLDDGRGGHSSFSIGNIIPVFVTIGLSLLLYILWFMEGKIIYNYIAFVLLFLGVIAAWFSNR</sequence>
<name>A0A9Q4KVJ3_9EURY</name>
<keyword evidence="3" id="KW-1185">Reference proteome</keyword>
<dbReference type="AlphaFoldDB" id="A0A9Q4KVJ3"/>
<organism evidence="2 3">
    <name type="scientific">Methanogenium marinum</name>
    <dbReference type="NCBI Taxonomy" id="348610"/>
    <lineage>
        <taxon>Archaea</taxon>
        <taxon>Methanobacteriati</taxon>
        <taxon>Methanobacteriota</taxon>
        <taxon>Stenosarchaea group</taxon>
        <taxon>Methanomicrobia</taxon>
        <taxon>Methanomicrobiales</taxon>
        <taxon>Methanomicrobiaceae</taxon>
        <taxon>Methanogenium</taxon>
    </lineage>
</organism>
<evidence type="ECO:0000313" key="2">
    <source>
        <dbReference type="EMBL" id="MDE4908370.1"/>
    </source>
</evidence>
<proteinExistence type="predicted"/>
<accession>A0A9Q4KVJ3</accession>
<dbReference type="Proteomes" id="UP001143747">
    <property type="component" value="Unassembled WGS sequence"/>
</dbReference>
<gene>
    <name evidence="2" type="ORF">L0665_07065</name>
</gene>
<dbReference type="Pfam" id="PF24368">
    <property type="entry name" value="DUF7524"/>
    <property type="match status" value="1"/>
</dbReference>